<evidence type="ECO:0000313" key="3">
    <source>
        <dbReference type="Proteomes" id="UP000220158"/>
    </source>
</evidence>
<sequence length="119" mass="13688">MKQLILCTFIILIFIFNSHIGNCQMCTIDTCQKCCYPTEDGCENNFHRTIRGNYYSDRTYCQQCDCKNPVFGCGWISEKYEKVKCTSCTFIKHASVKINYFDISGCGYQLEHGKLVNAS</sequence>
<keyword evidence="1" id="KW-0732">Signal</keyword>
<keyword evidence="3" id="KW-1185">Reference proteome</keyword>
<organism evidence="2 3">
    <name type="scientific">Plasmodium relictum</name>
    <dbReference type="NCBI Taxonomy" id="85471"/>
    <lineage>
        <taxon>Eukaryota</taxon>
        <taxon>Sar</taxon>
        <taxon>Alveolata</taxon>
        <taxon>Apicomplexa</taxon>
        <taxon>Aconoidasida</taxon>
        <taxon>Haemosporida</taxon>
        <taxon>Plasmodiidae</taxon>
        <taxon>Plasmodium</taxon>
        <taxon>Plasmodium (Haemamoeba)</taxon>
    </lineage>
</organism>
<protein>
    <recommendedName>
        <fullName evidence="4">Secreted ookinete adhesive protein</fullName>
    </recommendedName>
</protein>
<dbReference type="EMBL" id="LN835307">
    <property type="protein sequence ID" value="CRH01450.1"/>
    <property type="molecule type" value="Genomic_DNA"/>
</dbReference>
<accession>A0A1J1HCY4</accession>
<dbReference type="VEuPathDB" id="PlasmoDB:PRELSG_1233400"/>
<dbReference type="AlphaFoldDB" id="A0A1J1HCY4"/>
<evidence type="ECO:0000313" key="2">
    <source>
        <dbReference type="EMBL" id="CRH01450.1"/>
    </source>
</evidence>
<evidence type="ECO:0008006" key="4">
    <source>
        <dbReference type="Google" id="ProtNLM"/>
    </source>
</evidence>
<dbReference type="OrthoDB" id="359487at2759"/>
<reference evidence="2 3" key="1">
    <citation type="submission" date="2015-04" db="EMBL/GenBank/DDBJ databases">
        <authorList>
            <consortium name="Pathogen Informatics"/>
        </authorList>
    </citation>
    <scope>NUCLEOTIDE SEQUENCE [LARGE SCALE GENOMIC DNA]</scope>
    <source>
        <strain evidence="2 3">SGS1</strain>
    </source>
</reference>
<gene>
    <name evidence="2" type="ORF">PRELSG_1233400</name>
</gene>
<dbReference type="GeneID" id="39737578"/>
<evidence type="ECO:0000256" key="1">
    <source>
        <dbReference type="SAM" id="SignalP"/>
    </source>
</evidence>
<name>A0A1J1HCY4_PLARL</name>
<feature type="signal peptide" evidence="1">
    <location>
        <begin position="1"/>
        <end position="23"/>
    </location>
</feature>
<feature type="chain" id="PRO_5009618985" description="Secreted ookinete adhesive protein" evidence="1">
    <location>
        <begin position="24"/>
        <end position="119"/>
    </location>
</feature>
<proteinExistence type="predicted"/>
<dbReference type="Proteomes" id="UP000220158">
    <property type="component" value="Chromosome 12"/>
</dbReference>
<dbReference type="KEGG" id="prel:PRELSG_1233400"/>
<dbReference type="OMA" id="CDCSNPS"/>
<dbReference type="RefSeq" id="XP_028534450.1">
    <property type="nucleotide sequence ID" value="XM_028678130.1"/>
</dbReference>